<organism evidence="1">
    <name type="scientific">marine sediment metagenome</name>
    <dbReference type="NCBI Taxonomy" id="412755"/>
    <lineage>
        <taxon>unclassified sequences</taxon>
        <taxon>metagenomes</taxon>
        <taxon>ecological metagenomes</taxon>
    </lineage>
</organism>
<evidence type="ECO:0000313" key="1">
    <source>
        <dbReference type="EMBL" id="KKN90074.1"/>
    </source>
</evidence>
<sequence>MNGKINSVLVAVFAFMAMSLATQTVCGSYNDVVVNLANDKFRKKVK</sequence>
<comment type="caution">
    <text evidence="1">The sequence shown here is derived from an EMBL/GenBank/DDBJ whole genome shotgun (WGS) entry which is preliminary data.</text>
</comment>
<reference evidence="1" key="1">
    <citation type="journal article" date="2015" name="Nature">
        <title>Complex archaea that bridge the gap between prokaryotes and eukaryotes.</title>
        <authorList>
            <person name="Spang A."/>
            <person name="Saw J.H."/>
            <person name="Jorgensen S.L."/>
            <person name="Zaremba-Niedzwiedzka K."/>
            <person name="Martijn J."/>
            <person name="Lind A.E."/>
            <person name="van Eijk R."/>
            <person name="Schleper C."/>
            <person name="Guy L."/>
            <person name="Ettema T.J."/>
        </authorList>
    </citation>
    <scope>NUCLEOTIDE SEQUENCE</scope>
</reference>
<gene>
    <name evidence="1" type="ORF">LCGC14_0231870</name>
</gene>
<dbReference type="AlphaFoldDB" id="A0A0F9UEI2"/>
<name>A0A0F9UEI2_9ZZZZ</name>
<protein>
    <submittedName>
        <fullName evidence="1">Uncharacterized protein</fullName>
    </submittedName>
</protein>
<dbReference type="EMBL" id="LAZR01000113">
    <property type="protein sequence ID" value="KKN90074.1"/>
    <property type="molecule type" value="Genomic_DNA"/>
</dbReference>
<accession>A0A0F9UEI2</accession>
<proteinExistence type="predicted"/>